<dbReference type="InterPro" id="IPR016897">
    <property type="entry name" value="SKP1"/>
</dbReference>
<comment type="caution">
    <text evidence="3">The sequence shown here is derived from an EMBL/GenBank/DDBJ whole genome shotgun (WGS) entry which is preliminary data.</text>
</comment>
<dbReference type="PANTHER" id="PTHR11165">
    <property type="entry name" value="SKP1"/>
    <property type="match status" value="1"/>
</dbReference>
<gene>
    <name evidence="3" type="primary">ASK13</name>
    <name evidence="3" type="ORF">QJS10_CPA09g00293</name>
</gene>
<evidence type="ECO:0000259" key="2">
    <source>
        <dbReference type="Pfam" id="PF03931"/>
    </source>
</evidence>
<feature type="domain" description="SKP1 component POZ" evidence="2">
    <location>
        <begin position="1"/>
        <end position="38"/>
    </location>
</feature>
<evidence type="ECO:0000256" key="1">
    <source>
        <dbReference type="ARBA" id="ARBA00004906"/>
    </source>
</evidence>
<dbReference type="Proteomes" id="UP001180020">
    <property type="component" value="Unassembled WGS sequence"/>
</dbReference>
<organism evidence="3 4">
    <name type="scientific">Acorus calamus</name>
    <name type="common">Sweet flag</name>
    <dbReference type="NCBI Taxonomy" id="4465"/>
    <lineage>
        <taxon>Eukaryota</taxon>
        <taxon>Viridiplantae</taxon>
        <taxon>Streptophyta</taxon>
        <taxon>Embryophyta</taxon>
        <taxon>Tracheophyta</taxon>
        <taxon>Spermatophyta</taxon>
        <taxon>Magnoliopsida</taxon>
        <taxon>Liliopsida</taxon>
        <taxon>Acoraceae</taxon>
        <taxon>Acorus</taxon>
    </lineage>
</organism>
<dbReference type="GO" id="GO:0006511">
    <property type="term" value="P:ubiquitin-dependent protein catabolic process"/>
    <property type="evidence" value="ECO:0007669"/>
    <property type="project" value="InterPro"/>
</dbReference>
<proteinExistence type="predicted"/>
<reference evidence="3" key="1">
    <citation type="journal article" date="2023" name="Nat. Commun.">
        <title>Diploid and tetraploid genomes of Acorus and the evolution of monocots.</title>
        <authorList>
            <person name="Ma L."/>
            <person name="Liu K.W."/>
            <person name="Li Z."/>
            <person name="Hsiao Y.Y."/>
            <person name="Qi Y."/>
            <person name="Fu T."/>
            <person name="Tang G.D."/>
            <person name="Zhang D."/>
            <person name="Sun W.H."/>
            <person name="Liu D.K."/>
            <person name="Li Y."/>
            <person name="Chen G.Z."/>
            <person name="Liu X.D."/>
            <person name="Liao X.Y."/>
            <person name="Jiang Y.T."/>
            <person name="Yu X."/>
            <person name="Hao Y."/>
            <person name="Huang J."/>
            <person name="Zhao X.W."/>
            <person name="Ke S."/>
            <person name="Chen Y.Y."/>
            <person name="Wu W.L."/>
            <person name="Hsu J.L."/>
            <person name="Lin Y.F."/>
            <person name="Huang M.D."/>
            <person name="Li C.Y."/>
            <person name="Huang L."/>
            <person name="Wang Z.W."/>
            <person name="Zhao X."/>
            <person name="Zhong W.Y."/>
            <person name="Peng D.H."/>
            <person name="Ahmad S."/>
            <person name="Lan S."/>
            <person name="Zhang J.S."/>
            <person name="Tsai W.C."/>
            <person name="Van de Peer Y."/>
            <person name="Liu Z.J."/>
        </authorList>
    </citation>
    <scope>NUCLEOTIDE SEQUENCE</scope>
    <source>
        <strain evidence="3">CP</strain>
    </source>
</reference>
<dbReference type="SUPFAM" id="SSF54695">
    <property type="entry name" value="POZ domain"/>
    <property type="match status" value="1"/>
</dbReference>
<evidence type="ECO:0000313" key="3">
    <source>
        <dbReference type="EMBL" id="KAK1309058.1"/>
    </source>
</evidence>
<dbReference type="AlphaFoldDB" id="A0AAV9E5S8"/>
<dbReference type="InterPro" id="IPR011333">
    <property type="entry name" value="SKP1/BTB/POZ_sf"/>
</dbReference>
<sequence>MSATVQKMIDDGSSGIGVALHNITSRVLTKVIEYCKKHCPSDVLIDEEELKAWDIEFVNNMEIKDMSVEEVQV</sequence>
<dbReference type="InterPro" id="IPR016073">
    <property type="entry name" value="Skp1_comp_POZ"/>
</dbReference>
<dbReference type="Pfam" id="PF03931">
    <property type="entry name" value="Skp1_POZ"/>
    <property type="match status" value="1"/>
</dbReference>
<dbReference type="EMBL" id="JAUJYO010000009">
    <property type="protein sequence ID" value="KAK1309058.1"/>
    <property type="molecule type" value="Genomic_DNA"/>
</dbReference>
<protein>
    <submittedName>
        <fullName evidence="3">SKP1-like protein 13</fullName>
    </submittedName>
</protein>
<name>A0AAV9E5S8_ACOCL</name>
<dbReference type="Gene3D" id="3.30.710.10">
    <property type="entry name" value="Potassium Channel Kv1.1, Chain A"/>
    <property type="match status" value="1"/>
</dbReference>
<keyword evidence="4" id="KW-1185">Reference proteome</keyword>
<accession>A0AAV9E5S8</accession>
<comment type="pathway">
    <text evidence="1">Protein modification; protein ubiquitination.</text>
</comment>
<evidence type="ECO:0000313" key="4">
    <source>
        <dbReference type="Proteomes" id="UP001180020"/>
    </source>
</evidence>
<reference evidence="3" key="2">
    <citation type="submission" date="2023-06" db="EMBL/GenBank/DDBJ databases">
        <authorList>
            <person name="Ma L."/>
            <person name="Liu K.-W."/>
            <person name="Li Z."/>
            <person name="Hsiao Y.-Y."/>
            <person name="Qi Y."/>
            <person name="Fu T."/>
            <person name="Tang G."/>
            <person name="Zhang D."/>
            <person name="Sun W.-H."/>
            <person name="Liu D.-K."/>
            <person name="Li Y."/>
            <person name="Chen G.-Z."/>
            <person name="Liu X.-D."/>
            <person name="Liao X.-Y."/>
            <person name="Jiang Y.-T."/>
            <person name="Yu X."/>
            <person name="Hao Y."/>
            <person name="Huang J."/>
            <person name="Zhao X.-W."/>
            <person name="Ke S."/>
            <person name="Chen Y.-Y."/>
            <person name="Wu W.-L."/>
            <person name="Hsu J.-L."/>
            <person name="Lin Y.-F."/>
            <person name="Huang M.-D."/>
            <person name="Li C.-Y."/>
            <person name="Huang L."/>
            <person name="Wang Z.-W."/>
            <person name="Zhao X."/>
            <person name="Zhong W.-Y."/>
            <person name="Peng D.-H."/>
            <person name="Ahmad S."/>
            <person name="Lan S."/>
            <person name="Zhang J.-S."/>
            <person name="Tsai W.-C."/>
            <person name="Van De Peer Y."/>
            <person name="Liu Z.-J."/>
        </authorList>
    </citation>
    <scope>NUCLEOTIDE SEQUENCE</scope>
    <source>
        <strain evidence="3">CP</strain>
        <tissue evidence="3">Leaves</tissue>
    </source>
</reference>